<proteinExistence type="predicted"/>
<keyword evidence="1" id="KW-0472">Membrane</keyword>
<organism evidence="2 3">
    <name type="scientific">Pectobacterium parmentieri</name>
    <dbReference type="NCBI Taxonomy" id="1905730"/>
    <lineage>
        <taxon>Bacteria</taxon>
        <taxon>Pseudomonadati</taxon>
        <taxon>Pseudomonadota</taxon>
        <taxon>Gammaproteobacteria</taxon>
        <taxon>Enterobacterales</taxon>
        <taxon>Pectobacteriaceae</taxon>
        <taxon>Pectobacterium</taxon>
    </lineage>
</organism>
<keyword evidence="1" id="KW-1133">Transmembrane helix</keyword>
<dbReference type="PATRIC" id="fig|1166016.3.peg.1842"/>
<name>A0A0H3I1J9_PECPM</name>
<dbReference type="HOGENOM" id="CLU_2357198_0_0_6"/>
<feature type="transmembrane region" description="Helical" evidence="1">
    <location>
        <begin position="63"/>
        <end position="86"/>
    </location>
</feature>
<protein>
    <submittedName>
        <fullName evidence="2">Hypoticical protein</fullName>
    </submittedName>
</protein>
<sequence length="96" mass="11309">MVNNFIGVFKNSKESRYSVYLLLLMLMIDIPIYYYFVGVSSLMKTHGLDLFITNDFFRFMFPASSYFLMIQFVLTILLIAGIFYDLKSGRYINKKP</sequence>
<dbReference type="AlphaFoldDB" id="A0A0H3I1J9"/>
<evidence type="ECO:0000313" key="3">
    <source>
        <dbReference type="Proteomes" id="UP000008044"/>
    </source>
</evidence>
<dbReference type="KEGG" id="pec:W5S_1831"/>
<feature type="transmembrane region" description="Helical" evidence="1">
    <location>
        <begin position="20"/>
        <end position="43"/>
    </location>
</feature>
<reference evidence="2 3" key="1">
    <citation type="journal article" date="2012" name="J. Bacteriol.">
        <title>Genome sequence of Pectobacterium sp. strain SCC3193.</title>
        <authorList>
            <person name="Koskinen J.P."/>
            <person name="Laine P."/>
            <person name="Niemi O."/>
            <person name="Nykyri J."/>
            <person name="Harjunpaa H."/>
            <person name="Auvinen P."/>
            <person name="Paulin L."/>
            <person name="Pirhonen M."/>
            <person name="Palva T."/>
            <person name="Holm L."/>
        </authorList>
    </citation>
    <scope>NUCLEOTIDE SEQUENCE [LARGE SCALE GENOMIC DNA]</scope>
    <source>
        <strain evidence="2 3">SCC3193</strain>
    </source>
</reference>
<dbReference type="Proteomes" id="UP000008044">
    <property type="component" value="Chromosome"/>
</dbReference>
<accession>A0A0H3I1J9</accession>
<dbReference type="RefSeq" id="WP_014699559.1">
    <property type="nucleotide sequence ID" value="NZ_SGQD01000001.1"/>
</dbReference>
<evidence type="ECO:0000256" key="1">
    <source>
        <dbReference type="SAM" id="Phobius"/>
    </source>
</evidence>
<dbReference type="EMBL" id="CP003415">
    <property type="protein sequence ID" value="AFI89922.1"/>
    <property type="molecule type" value="Genomic_DNA"/>
</dbReference>
<keyword evidence="1" id="KW-0812">Transmembrane</keyword>
<gene>
    <name evidence="2" type="ordered locus">W5S_1831</name>
</gene>
<evidence type="ECO:0000313" key="2">
    <source>
        <dbReference type="EMBL" id="AFI89922.1"/>
    </source>
</evidence>